<keyword evidence="5" id="KW-1185">Reference proteome</keyword>
<dbReference type="InterPro" id="IPR000254">
    <property type="entry name" value="CBD"/>
</dbReference>
<evidence type="ECO:0000313" key="5">
    <source>
        <dbReference type="Proteomes" id="UP001285441"/>
    </source>
</evidence>
<feature type="chain" id="PRO_5041952029" description="CBM1 domain-containing protein" evidence="2">
    <location>
        <begin position="23"/>
        <end position="350"/>
    </location>
</feature>
<dbReference type="EMBL" id="JAULSW010000011">
    <property type="protein sequence ID" value="KAK3367690.1"/>
    <property type="molecule type" value="Genomic_DNA"/>
</dbReference>
<gene>
    <name evidence="4" type="ORF">B0H63DRAFT_535732</name>
</gene>
<dbReference type="PROSITE" id="PS51164">
    <property type="entry name" value="CBM1_2"/>
    <property type="match status" value="1"/>
</dbReference>
<organism evidence="4 5">
    <name type="scientific">Podospora didyma</name>
    <dbReference type="NCBI Taxonomy" id="330526"/>
    <lineage>
        <taxon>Eukaryota</taxon>
        <taxon>Fungi</taxon>
        <taxon>Dikarya</taxon>
        <taxon>Ascomycota</taxon>
        <taxon>Pezizomycotina</taxon>
        <taxon>Sordariomycetes</taxon>
        <taxon>Sordariomycetidae</taxon>
        <taxon>Sordariales</taxon>
        <taxon>Podosporaceae</taxon>
        <taxon>Podospora</taxon>
    </lineage>
</organism>
<evidence type="ECO:0000313" key="4">
    <source>
        <dbReference type="EMBL" id="KAK3367690.1"/>
    </source>
</evidence>
<keyword evidence="1 2" id="KW-0732">Signal</keyword>
<protein>
    <recommendedName>
        <fullName evidence="3">CBM1 domain-containing protein</fullName>
    </recommendedName>
</protein>
<evidence type="ECO:0000256" key="1">
    <source>
        <dbReference type="ARBA" id="ARBA00022729"/>
    </source>
</evidence>
<accession>A0AAE0K183</accession>
<evidence type="ECO:0000256" key="2">
    <source>
        <dbReference type="SAM" id="SignalP"/>
    </source>
</evidence>
<dbReference type="GO" id="GO:0005576">
    <property type="term" value="C:extracellular region"/>
    <property type="evidence" value="ECO:0007669"/>
    <property type="project" value="InterPro"/>
</dbReference>
<reference evidence="4" key="2">
    <citation type="submission" date="2023-06" db="EMBL/GenBank/DDBJ databases">
        <authorList>
            <consortium name="Lawrence Berkeley National Laboratory"/>
            <person name="Haridas S."/>
            <person name="Hensen N."/>
            <person name="Bonometti L."/>
            <person name="Westerberg I."/>
            <person name="Brannstrom I.O."/>
            <person name="Guillou S."/>
            <person name="Cros-Aarteil S."/>
            <person name="Calhoun S."/>
            <person name="Kuo A."/>
            <person name="Mondo S."/>
            <person name="Pangilinan J."/>
            <person name="Riley R."/>
            <person name="LaButti K."/>
            <person name="Andreopoulos B."/>
            <person name="Lipzen A."/>
            <person name="Chen C."/>
            <person name="Yanf M."/>
            <person name="Daum C."/>
            <person name="Ng V."/>
            <person name="Clum A."/>
            <person name="Steindorff A."/>
            <person name="Ohm R."/>
            <person name="Martin F."/>
            <person name="Silar P."/>
            <person name="Natvig D."/>
            <person name="Lalanne C."/>
            <person name="Gautier V."/>
            <person name="Ament-velasquez S.L."/>
            <person name="Kruys A."/>
            <person name="Hutchinson M.I."/>
            <person name="Powell A.J."/>
            <person name="Barry K."/>
            <person name="Miller A.N."/>
            <person name="Grigoriev I.V."/>
            <person name="Debuchy R."/>
            <person name="Gladieux P."/>
            <person name="Thoren M.H."/>
            <person name="Johannesson H."/>
        </authorList>
    </citation>
    <scope>NUCLEOTIDE SEQUENCE</scope>
    <source>
        <strain evidence="4">CBS 232.78</strain>
    </source>
</reference>
<dbReference type="GO" id="GO:0005975">
    <property type="term" value="P:carbohydrate metabolic process"/>
    <property type="evidence" value="ECO:0007669"/>
    <property type="project" value="InterPro"/>
</dbReference>
<feature type="signal peptide" evidence="2">
    <location>
        <begin position="1"/>
        <end position="22"/>
    </location>
</feature>
<dbReference type="GO" id="GO:0030248">
    <property type="term" value="F:cellulose binding"/>
    <property type="evidence" value="ECO:0007669"/>
    <property type="project" value="InterPro"/>
</dbReference>
<comment type="caution">
    <text evidence="4">The sequence shown here is derived from an EMBL/GenBank/DDBJ whole genome shotgun (WGS) entry which is preliminary data.</text>
</comment>
<reference evidence="4" key="1">
    <citation type="journal article" date="2023" name="Mol. Phylogenet. Evol.">
        <title>Genome-scale phylogeny and comparative genomics of the fungal order Sordariales.</title>
        <authorList>
            <person name="Hensen N."/>
            <person name="Bonometti L."/>
            <person name="Westerberg I."/>
            <person name="Brannstrom I.O."/>
            <person name="Guillou S."/>
            <person name="Cros-Aarteil S."/>
            <person name="Calhoun S."/>
            <person name="Haridas S."/>
            <person name="Kuo A."/>
            <person name="Mondo S."/>
            <person name="Pangilinan J."/>
            <person name="Riley R."/>
            <person name="LaButti K."/>
            <person name="Andreopoulos B."/>
            <person name="Lipzen A."/>
            <person name="Chen C."/>
            <person name="Yan M."/>
            <person name="Daum C."/>
            <person name="Ng V."/>
            <person name="Clum A."/>
            <person name="Steindorff A."/>
            <person name="Ohm R.A."/>
            <person name="Martin F."/>
            <person name="Silar P."/>
            <person name="Natvig D.O."/>
            <person name="Lalanne C."/>
            <person name="Gautier V."/>
            <person name="Ament-Velasquez S.L."/>
            <person name="Kruys A."/>
            <person name="Hutchinson M.I."/>
            <person name="Powell A.J."/>
            <person name="Barry K."/>
            <person name="Miller A.N."/>
            <person name="Grigoriev I.V."/>
            <person name="Debuchy R."/>
            <person name="Gladieux P."/>
            <person name="Hiltunen Thoren M."/>
            <person name="Johannesson H."/>
        </authorList>
    </citation>
    <scope>NUCLEOTIDE SEQUENCE</scope>
    <source>
        <strain evidence="4">CBS 232.78</strain>
    </source>
</reference>
<dbReference type="AlphaFoldDB" id="A0AAE0K183"/>
<dbReference type="Proteomes" id="UP001285441">
    <property type="component" value="Unassembled WGS sequence"/>
</dbReference>
<proteinExistence type="predicted"/>
<feature type="domain" description="CBM1" evidence="3">
    <location>
        <begin position="320"/>
        <end position="350"/>
    </location>
</feature>
<evidence type="ECO:0000259" key="3">
    <source>
        <dbReference type="PROSITE" id="PS51164"/>
    </source>
</evidence>
<sequence>MAILKGFLLALSLGASLPSALGYQLHPRDTSSNDPYPFCNPATNANCIVGGKYLVPQLDFSLENDVGDQAFRQYLPTHTFTLSQWTNGKMPERCYFWAVTADHWNPADFVIYNVTYSDCSIPFVMCYNVKAGKTASQVATEISRLPVKMRQSTSMYLVYGDAASDNPSYTGFMAALCGDGIIIGRSSGYFTTSLIHETGHVVDSHPLPGSTEFSSTSTWHNAVIQDGYAVTAYGAGSYVEDFADTGRAVLLDAIYPGGLAGFAPNNPNLTQITHQLAAFKAVAGQYYVTGGSCDTGHKFPFPTSLVTVVAPTTTTSASLGTATPYGQCGGWSTYTGPTLCGAGYSCTTLK</sequence>
<dbReference type="Pfam" id="PF00734">
    <property type="entry name" value="CBM_1"/>
    <property type="match status" value="1"/>
</dbReference>
<name>A0AAE0K183_9PEZI</name>